<comment type="caution">
    <text evidence="1">The sequence shown here is derived from an EMBL/GenBank/DDBJ whole genome shotgun (WGS) entry which is preliminary data.</text>
</comment>
<evidence type="ECO:0000313" key="2">
    <source>
        <dbReference type="Proteomes" id="UP000667802"/>
    </source>
</evidence>
<dbReference type="EMBL" id="JAALHA020000004">
    <property type="protein sequence ID" value="MDR9895253.1"/>
    <property type="molecule type" value="Genomic_DNA"/>
</dbReference>
<name>A0AAP5I573_9CYAN</name>
<dbReference type="Proteomes" id="UP000667802">
    <property type="component" value="Unassembled WGS sequence"/>
</dbReference>
<dbReference type="AlphaFoldDB" id="A0AAP5I573"/>
<sequence>MDNSILVTGISEPLLHLIDERARRKGGDRAAYIRDLIEQDIYRSSVPYSTSGRSEEKQFTPQKKKPLFDPKQWEEDIKLLTNRALAIPVLPPEAFTRESIYGNHD</sequence>
<keyword evidence="2" id="KW-1185">Reference proteome</keyword>
<evidence type="ECO:0000313" key="1">
    <source>
        <dbReference type="EMBL" id="MDR9895253.1"/>
    </source>
</evidence>
<gene>
    <name evidence="1" type="ORF">G7B40_011840</name>
</gene>
<protein>
    <submittedName>
        <fullName evidence="1">Uncharacterized protein</fullName>
    </submittedName>
</protein>
<accession>A0AAP5I573</accession>
<reference evidence="2" key="1">
    <citation type="journal article" date="2021" name="Science">
        <title>Hunting the eagle killer: A cyanobacterial neurotoxin causes vacuolar myelinopathy.</title>
        <authorList>
            <person name="Breinlinger S."/>
            <person name="Phillips T.J."/>
            <person name="Haram B.N."/>
            <person name="Mares J."/>
            <person name="Martinez Yerena J.A."/>
            <person name="Hrouzek P."/>
            <person name="Sobotka R."/>
            <person name="Henderson W.M."/>
            <person name="Schmieder P."/>
            <person name="Williams S.M."/>
            <person name="Lauderdale J.D."/>
            <person name="Wilde H.D."/>
            <person name="Gerrin W."/>
            <person name="Kust A."/>
            <person name="Washington J.W."/>
            <person name="Wagner C."/>
            <person name="Geier B."/>
            <person name="Liebeke M."/>
            <person name="Enke H."/>
            <person name="Niedermeyer T.H.J."/>
            <person name="Wilde S.B."/>
        </authorList>
    </citation>
    <scope>NUCLEOTIDE SEQUENCE [LARGE SCALE GENOMIC DNA]</scope>
    <source>
        <strain evidence="2">Thurmond2011</strain>
    </source>
</reference>
<proteinExistence type="predicted"/>
<organism evidence="1 2">
    <name type="scientific">Aetokthonos hydrillicola Thurmond2011</name>
    <dbReference type="NCBI Taxonomy" id="2712845"/>
    <lineage>
        <taxon>Bacteria</taxon>
        <taxon>Bacillati</taxon>
        <taxon>Cyanobacteriota</taxon>
        <taxon>Cyanophyceae</taxon>
        <taxon>Nostocales</taxon>
        <taxon>Hapalosiphonaceae</taxon>
        <taxon>Aetokthonos</taxon>
    </lineage>
</organism>
<dbReference type="RefSeq" id="WP_208340409.1">
    <property type="nucleotide sequence ID" value="NZ_CAWQFN010000657.1"/>
</dbReference>